<dbReference type="CDD" id="cd01990">
    <property type="entry name" value="LarE-like"/>
    <property type="match status" value="1"/>
</dbReference>
<protein>
    <submittedName>
        <fullName evidence="3">ATP-dependent sacrificial sulfur transferase LarE</fullName>
    </submittedName>
</protein>
<evidence type="ECO:0000256" key="1">
    <source>
        <dbReference type="PIRSR" id="PIRSR006661-1"/>
    </source>
</evidence>
<organism evidence="3">
    <name type="scientific">Thermodesulfatator atlanticus</name>
    <dbReference type="NCBI Taxonomy" id="501497"/>
    <lineage>
        <taxon>Bacteria</taxon>
        <taxon>Pseudomonadati</taxon>
        <taxon>Thermodesulfobacteriota</taxon>
        <taxon>Thermodesulfobacteria</taxon>
        <taxon>Thermodesulfobacteriales</taxon>
        <taxon>Thermodesulfatatoraceae</taxon>
        <taxon>Thermodesulfatator</taxon>
    </lineage>
</organism>
<dbReference type="InterPro" id="IPR052188">
    <property type="entry name" value="Ni-pincer_cofactor_biosynth"/>
</dbReference>
<comment type="caution">
    <text evidence="3">The sequence shown here is derived from an EMBL/GenBank/DDBJ whole genome shotgun (WGS) entry which is preliminary data.</text>
</comment>
<dbReference type="GO" id="GO:0006163">
    <property type="term" value="P:purine nucleotide metabolic process"/>
    <property type="evidence" value="ECO:0007669"/>
    <property type="project" value="UniProtKB-ARBA"/>
</dbReference>
<dbReference type="SUPFAM" id="SSF52402">
    <property type="entry name" value="Adenine nucleotide alpha hydrolases-like"/>
    <property type="match status" value="1"/>
</dbReference>
<dbReference type="PIRSF" id="PIRSF006661">
    <property type="entry name" value="PP-lp_UCP006661"/>
    <property type="match status" value="1"/>
</dbReference>
<dbReference type="InterPro" id="IPR005232">
    <property type="entry name" value="LarE"/>
</dbReference>
<dbReference type="PANTHER" id="PTHR43169:SF2">
    <property type="entry name" value="NAD_GMP SYNTHASE DOMAIN-CONTAINING PROTEIN"/>
    <property type="match status" value="1"/>
</dbReference>
<gene>
    <name evidence="3" type="primary">larE</name>
    <name evidence="3" type="ORF">ENJ96_02485</name>
</gene>
<sequence>MTLATKLKRLEDRLRKLPGLSVALSGGLDSSVLLVLACRILGPHRVEALTISSPIMVPEDLIEARLVALSHGVKHEFMAFDHLALWAFQANPPDRCYFCKKAMFEKLLSRCTFPLADGTQQDDLKEDRPGLKALKELKILSPLKEASLTKEELRALGRKFGLRRYRETPSPCLATRFPPGERITAEKIARVREAEAYLLSLGFSRVRVRFLNDRALIEVDPREIELLWESRAEIIAHFKQLGFLKVCLDLQGYQPPLKRP</sequence>
<reference evidence="3" key="1">
    <citation type="journal article" date="2020" name="mSystems">
        <title>Genome- and Community-Level Interaction Insights into Carbon Utilization and Element Cycling Functions of Hydrothermarchaeota in Hydrothermal Sediment.</title>
        <authorList>
            <person name="Zhou Z."/>
            <person name="Liu Y."/>
            <person name="Xu W."/>
            <person name="Pan J."/>
            <person name="Luo Z.H."/>
            <person name="Li M."/>
        </authorList>
    </citation>
    <scope>NUCLEOTIDE SEQUENCE [LARGE SCALE GENOMIC DNA]</scope>
    <source>
        <strain evidence="3">HyVt-533</strain>
    </source>
</reference>
<name>A0A7V5NYT5_9BACT</name>
<dbReference type="PANTHER" id="PTHR43169">
    <property type="entry name" value="EXSB FAMILY PROTEIN"/>
    <property type="match status" value="1"/>
</dbReference>
<evidence type="ECO:0000259" key="2">
    <source>
        <dbReference type="Pfam" id="PF02540"/>
    </source>
</evidence>
<accession>A0A7V5NYT5</accession>
<dbReference type="GO" id="GO:0016783">
    <property type="term" value="F:sulfurtransferase activity"/>
    <property type="evidence" value="ECO:0007669"/>
    <property type="project" value="InterPro"/>
</dbReference>
<dbReference type="AlphaFoldDB" id="A0A7V5NYT5"/>
<feature type="active site" description="Nucleophile and sulfur donor" evidence="1">
    <location>
        <position position="172"/>
    </location>
</feature>
<dbReference type="Proteomes" id="UP000886101">
    <property type="component" value="Unassembled WGS sequence"/>
</dbReference>
<dbReference type="NCBIfam" id="TIGR00268">
    <property type="entry name" value="ATP-dependent sacrificial sulfur transferase LarE"/>
    <property type="match status" value="1"/>
</dbReference>
<dbReference type="Gene3D" id="3.40.50.620">
    <property type="entry name" value="HUPs"/>
    <property type="match status" value="1"/>
</dbReference>
<evidence type="ECO:0000313" key="3">
    <source>
        <dbReference type="EMBL" id="HHI96700.1"/>
    </source>
</evidence>
<proteinExistence type="predicted"/>
<feature type="domain" description="NAD/GMP synthase" evidence="2">
    <location>
        <begin position="19"/>
        <end position="79"/>
    </location>
</feature>
<keyword evidence="3" id="KW-0808">Transferase</keyword>
<dbReference type="EMBL" id="DROK01000070">
    <property type="protein sequence ID" value="HHI96700.1"/>
    <property type="molecule type" value="Genomic_DNA"/>
</dbReference>
<dbReference type="InterPro" id="IPR014729">
    <property type="entry name" value="Rossmann-like_a/b/a_fold"/>
</dbReference>
<dbReference type="Pfam" id="PF02540">
    <property type="entry name" value="NAD_synthase"/>
    <property type="match status" value="1"/>
</dbReference>
<dbReference type="InterPro" id="IPR022310">
    <property type="entry name" value="NAD/GMP_synthase"/>
</dbReference>